<gene>
    <name evidence="1" type="ORF">JCM21714_2433</name>
</gene>
<dbReference type="AlphaFoldDB" id="W4VJL8"/>
<name>W4VJL8_9BACI</name>
<sequence length="55" mass="6413">MANIDLPLNEEEMDRISDLSYTGTHSLSLKMIHQILPDLWHTSKNQMQLITERGF</sequence>
<dbReference type="Proteomes" id="UP000019102">
    <property type="component" value="Unassembled WGS sequence"/>
</dbReference>
<organism evidence="1 2">
    <name type="scientific">Gracilibacillus boraciitolerans JCM 21714</name>
    <dbReference type="NCBI Taxonomy" id="1298598"/>
    <lineage>
        <taxon>Bacteria</taxon>
        <taxon>Bacillati</taxon>
        <taxon>Bacillota</taxon>
        <taxon>Bacilli</taxon>
        <taxon>Bacillales</taxon>
        <taxon>Bacillaceae</taxon>
        <taxon>Gracilibacillus</taxon>
    </lineage>
</organism>
<dbReference type="STRING" id="1298598.JCM21714_2433"/>
<protein>
    <submittedName>
        <fullName evidence="1">Uncharacterized protein</fullName>
    </submittedName>
</protein>
<comment type="caution">
    <text evidence="1">The sequence shown here is derived from an EMBL/GenBank/DDBJ whole genome shotgun (WGS) entry which is preliminary data.</text>
</comment>
<evidence type="ECO:0000313" key="2">
    <source>
        <dbReference type="Proteomes" id="UP000019102"/>
    </source>
</evidence>
<evidence type="ECO:0000313" key="1">
    <source>
        <dbReference type="EMBL" id="GAE93356.1"/>
    </source>
</evidence>
<keyword evidence="2" id="KW-1185">Reference proteome</keyword>
<proteinExistence type="predicted"/>
<dbReference type="EMBL" id="BAVS01000011">
    <property type="protein sequence ID" value="GAE93356.1"/>
    <property type="molecule type" value="Genomic_DNA"/>
</dbReference>
<accession>W4VJL8</accession>
<reference evidence="1 2" key="1">
    <citation type="journal article" date="2014" name="Genome Announc.">
        <title>Draft Genome Sequence of the Boron-Tolerant and Moderately Halotolerant Bacterium Gracilibacillus boraciitolerans JCM 21714T.</title>
        <authorList>
            <person name="Ahmed I."/>
            <person name="Oshima K."/>
            <person name="Suda W."/>
            <person name="Kitamura K."/>
            <person name="Iida T."/>
            <person name="Ohmori Y."/>
            <person name="Fujiwara T."/>
            <person name="Hattori M."/>
            <person name="Ohkuma M."/>
        </authorList>
    </citation>
    <scope>NUCLEOTIDE SEQUENCE [LARGE SCALE GENOMIC DNA]</scope>
    <source>
        <strain evidence="1 2">JCM 21714</strain>
    </source>
</reference>